<feature type="transmembrane region" description="Helical" evidence="7">
    <location>
        <begin position="282"/>
        <end position="303"/>
    </location>
</feature>
<keyword evidence="2" id="KW-1003">Cell membrane</keyword>
<evidence type="ECO:0000256" key="2">
    <source>
        <dbReference type="ARBA" id="ARBA00022475"/>
    </source>
</evidence>
<comment type="subcellular location">
    <subcellularLocation>
        <location evidence="1">Cell membrane</location>
        <topology evidence="1">Multi-pass membrane protein</topology>
    </subcellularLocation>
</comment>
<feature type="transmembrane region" description="Helical" evidence="7">
    <location>
        <begin position="174"/>
        <end position="196"/>
    </location>
</feature>
<keyword evidence="4 7" id="KW-1133">Transmembrane helix</keyword>
<dbReference type="InterPro" id="IPR020846">
    <property type="entry name" value="MFS_dom"/>
</dbReference>
<dbReference type="InterPro" id="IPR050189">
    <property type="entry name" value="MFS_Efflux_Transporters"/>
</dbReference>
<feature type="compositionally biased region" description="Pro residues" evidence="6">
    <location>
        <begin position="18"/>
        <end position="33"/>
    </location>
</feature>
<feature type="transmembrane region" description="Helical" evidence="7">
    <location>
        <begin position="115"/>
        <end position="135"/>
    </location>
</feature>
<keyword evidence="10" id="KW-1185">Reference proteome</keyword>
<proteinExistence type="predicted"/>
<comment type="caution">
    <text evidence="9">The sequence shown here is derived from an EMBL/GenBank/DDBJ whole genome shotgun (WGS) entry which is preliminary data.</text>
</comment>
<name>A0ABR6DZA8_9MICC</name>
<dbReference type="SUPFAM" id="SSF103473">
    <property type="entry name" value="MFS general substrate transporter"/>
    <property type="match status" value="1"/>
</dbReference>
<dbReference type="InterPro" id="IPR011701">
    <property type="entry name" value="MFS"/>
</dbReference>
<feature type="transmembrane region" description="Helical" evidence="7">
    <location>
        <begin position="245"/>
        <end position="270"/>
    </location>
</feature>
<evidence type="ECO:0000256" key="6">
    <source>
        <dbReference type="SAM" id="MobiDB-lite"/>
    </source>
</evidence>
<evidence type="ECO:0000256" key="1">
    <source>
        <dbReference type="ARBA" id="ARBA00004651"/>
    </source>
</evidence>
<evidence type="ECO:0000256" key="3">
    <source>
        <dbReference type="ARBA" id="ARBA00022692"/>
    </source>
</evidence>
<dbReference type="RefSeq" id="WP_182488674.1">
    <property type="nucleotide sequence ID" value="NZ_JACJIO010000011.1"/>
</dbReference>
<evidence type="ECO:0000256" key="4">
    <source>
        <dbReference type="ARBA" id="ARBA00022989"/>
    </source>
</evidence>
<dbReference type="InterPro" id="IPR036259">
    <property type="entry name" value="MFS_trans_sf"/>
</dbReference>
<accession>A0ABR6DZA8</accession>
<feature type="transmembrane region" description="Helical" evidence="7">
    <location>
        <begin position="88"/>
        <end position="108"/>
    </location>
</feature>
<organism evidence="9 10">
    <name type="scientific">Micrococcus aloeverae</name>
    <dbReference type="NCBI Taxonomy" id="1391911"/>
    <lineage>
        <taxon>Bacteria</taxon>
        <taxon>Bacillati</taxon>
        <taxon>Actinomycetota</taxon>
        <taxon>Actinomycetes</taxon>
        <taxon>Micrococcales</taxon>
        <taxon>Micrococcaceae</taxon>
        <taxon>Micrococcus</taxon>
    </lineage>
</organism>
<protein>
    <submittedName>
        <fullName evidence="9">DHA1 family inner membrane transport protein</fullName>
    </submittedName>
</protein>
<feature type="region of interest" description="Disordered" evidence="6">
    <location>
        <begin position="1"/>
        <end position="38"/>
    </location>
</feature>
<reference evidence="9 10" key="1">
    <citation type="submission" date="2020-08" db="EMBL/GenBank/DDBJ databases">
        <title>The Agave Microbiome: Exploring the role of microbial communities in plant adaptations to desert environments.</title>
        <authorList>
            <person name="Partida-Martinez L.P."/>
        </authorList>
    </citation>
    <scope>NUCLEOTIDE SEQUENCE [LARGE SCALE GENOMIC DNA]</scope>
    <source>
        <strain evidence="9 10">RAT4</strain>
    </source>
</reference>
<dbReference type="PANTHER" id="PTHR43124:SF3">
    <property type="entry name" value="CHLORAMPHENICOL EFFLUX PUMP RV0191"/>
    <property type="match status" value="1"/>
</dbReference>
<dbReference type="Gene3D" id="1.20.1250.20">
    <property type="entry name" value="MFS general substrate transporter like domains"/>
    <property type="match status" value="2"/>
</dbReference>
<feature type="transmembrane region" description="Helical" evidence="7">
    <location>
        <begin position="202"/>
        <end position="224"/>
    </location>
</feature>
<feature type="transmembrane region" description="Helical" evidence="7">
    <location>
        <begin position="141"/>
        <end position="162"/>
    </location>
</feature>
<gene>
    <name evidence="9" type="ORF">FHR79_001759</name>
</gene>
<feature type="transmembrane region" description="Helical" evidence="7">
    <location>
        <begin position="47"/>
        <end position="68"/>
    </location>
</feature>
<dbReference type="Proteomes" id="UP000582085">
    <property type="component" value="Unassembled WGS sequence"/>
</dbReference>
<evidence type="ECO:0000259" key="8">
    <source>
        <dbReference type="PROSITE" id="PS50850"/>
    </source>
</evidence>
<evidence type="ECO:0000256" key="7">
    <source>
        <dbReference type="SAM" id="Phobius"/>
    </source>
</evidence>
<feature type="transmembrane region" description="Helical" evidence="7">
    <location>
        <begin position="340"/>
        <end position="360"/>
    </location>
</feature>
<keyword evidence="5 7" id="KW-0472">Membrane</keyword>
<evidence type="ECO:0000256" key="5">
    <source>
        <dbReference type="ARBA" id="ARBA00023136"/>
    </source>
</evidence>
<feature type="transmembrane region" description="Helical" evidence="7">
    <location>
        <begin position="380"/>
        <end position="398"/>
    </location>
</feature>
<dbReference type="EMBL" id="JACJIO010000011">
    <property type="protein sequence ID" value="MBA9081638.1"/>
    <property type="molecule type" value="Genomic_DNA"/>
</dbReference>
<feature type="domain" description="Major facilitator superfamily (MFS) profile" evidence="8">
    <location>
        <begin position="50"/>
        <end position="425"/>
    </location>
</feature>
<sequence>MPTPTPAADGAHDRSPRAPRPTRPDPSIPPTAPTGPGALLGGRRVRLLPAILALALGSFAIGTTEFAMMGLLPQAVADLGIGLEAGGVLISMYALGVVIGAPLLAASFARVDRRVTSIVLMLLFVVGHVAAFLAPDMGSMMAARFVSGLPHGAYFSAAALAAADLAGPARRGQAVAWVMAGLSVANVLGVPAATALGQSAGWRWMFVIVATCAALCVAATAWLVPPVPAPEGASVRRELRGLASGRLWATVAVGVLGFAGMFALYTYIAPLLTTVSGLDERWVPAVLALYGVGMVVGTLVGGALTDRDPVRTLRLSFALSAVFLLGVGLTAQWAPVMVVFLFLVAVSGSGIAPSLQVLLVDSAPTAPQLAGSLNHSALNMANAMGAWVGTAAIGAGASLRTPPLIGAAIALGGLVLALLLVRRTPAVGAVPHDGPSAATV</sequence>
<keyword evidence="3 7" id="KW-0812">Transmembrane</keyword>
<evidence type="ECO:0000313" key="9">
    <source>
        <dbReference type="EMBL" id="MBA9081638.1"/>
    </source>
</evidence>
<dbReference type="PROSITE" id="PS50850">
    <property type="entry name" value="MFS"/>
    <property type="match status" value="1"/>
</dbReference>
<feature type="transmembrane region" description="Helical" evidence="7">
    <location>
        <begin position="404"/>
        <end position="421"/>
    </location>
</feature>
<dbReference type="Pfam" id="PF07690">
    <property type="entry name" value="MFS_1"/>
    <property type="match status" value="1"/>
</dbReference>
<evidence type="ECO:0000313" key="10">
    <source>
        <dbReference type="Proteomes" id="UP000582085"/>
    </source>
</evidence>
<dbReference type="CDD" id="cd17324">
    <property type="entry name" value="MFS_NepI_like"/>
    <property type="match status" value="1"/>
</dbReference>
<feature type="transmembrane region" description="Helical" evidence="7">
    <location>
        <begin position="315"/>
        <end position="334"/>
    </location>
</feature>
<dbReference type="PANTHER" id="PTHR43124">
    <property type="entry name" value="PURINE EFFLUX PUMP PBUE"/>
    <property type="match status" value="1"/>
</dbReference>